<dbReference type="PROSITE" id="PS50928">
    <property type="entry name" value="ABC_TM1"/>
    <property type="match status" value="1"/>
</dbReference>
<reference evidence="9 10" key="1">
    <citation type="submission" date="2021-03" db="EMBL/GenBank/DDBJ databases">
        <title>Genomic Encyclopedia of Type Strains, Phase IV (KMG-IV): sequencing the most valuable type-strain genomes for metagenomic binning, comparative biology and taxonomic classification.</title>
        <authorList>
            <person name="Goeker M."/>
        </authorList>
    </citation>
    <scope>NUCLEOTIDE SEQUENCE [LARGE SCALE GENOMIC DNA]</scope>
    <source>
        <strain evidence="9 10">DSM 26806</strain>
    </source>
</reference>
<evidence type="ECO:0000313" key="10">
    <source>
        <dbReference type="Proteomes" id="UP001519288"/>
    </source>
</evidence>
<organism evidence="9 10">
    <name type="scientific">Paenibacillus shirakamiensis</name>
    <dbReference type="NCBI Taxonomy" id="1265935"/>
    <lineage>
        <taxon>Bacteria</taxon>
        <taxon>Bacillati</taxon>
        <taxon>Bacillota</taxon>
        <taxon>Bacilli</taxon>
        <taxon>Bacillales</taxon>
        <taxon>Paenibacillaceae</taxon>
        <taxon>Paenibacillus</taxon>
    </lineage>
</organism>
<protein>
    <submittedName>
        <fullName evidence="9">Taurine transport system permease protein</fullName>
    </submittedName>
</protein>
<dbReference type="PANTHER" id="PTHR30151:SF25">
    <property type="entry name" value="TAURINE TRANSPORT SYSTEM PERMEASE PROTEIN TAUC"/>
    <property type="match status" value="1"/>
</dbReference>
<feature type="transmembrane region" description="Helical" evidence="7">
    <location>
        <begin position="149"/>
        <end position="168"/>
    </location>
</feature>
<evidence type="ECO:0000256" key="5">
    <source>
        <dbReference type="ARBA" id="ARBA00022989"/>
    </source>
</evidence>
<keyword evidence="10" id="KW-1185">Reference proteome</keyword>
<comment type="similarity">
    <text evidence="7">Belongs to the binding-protein-dependent transport system permease family.</text>
</comment>
<keyword evidence="2 7" id="KW-0813">Transport</keyword>
<proteinExistence type="inferred from homology"/>
<feature type="transmembrane region" description="Helical" evidence="7">
    <location>
        <begin position="25"/>
        <end position="45"/>
    </location>
</feature>
<evidence type="ECO:0000259" key="8">
    <source>
        <dbReference type="PROSITE" id="PS50928"/>
    </source>
</evidence>
<evidence type="ECO:0000256" key="6">
    <source>
        <dbReference type="ARBA" id="ARBA00023136"/>
    </source>
</evidence>
<evidence type="ECO:0000256" key="2">
    <source>
        <dbReference type="ARBA" id="ARBA00022448"/>
    </source>
</evidence>
<feature type="transmembrane region" description="Helical" evidence="7">
    <location>
        <begin position="212"/>
        <end position="232"/>
    </location>
</feature>
<evidence type="ECO:0000256" key="4">
    <source>
        <dbReference type="ARBA" id="ARBA00022692"/>
    </source>
</evidence>
<evidence type="ECO:0000256" key="3">
    <source>
        <dbReference type="ARBA" id="ARBA00022475"/>
    </source>
</evidence>
<dbReference type="Proteomes" id="UP001519288">
    <property type="component" value="Unassembled WGS sequence"/>
</dbReference>
<dbReference type="SUPFAM" id="SSF161098">
    <property type="entry name" value="MetI-like"/>
    <property type="match status" value="1"/>
</dbReference>
<evidence type="ECO:0000313" key="9">
    <source>
        <dbReference type="EMBL" id="MBP2001190.1"/>
    </source>
</evidence>
<accession>A0ABS4JJ95</accession>
<evidence type="ECO:0000256" key="1">
    <source>
        <dbReference type="ARBA" id="ARBA00004651"/>
    </source>
</evidence>
<name>A0ABS4JJ95_9BACL</name>
<dbReference type="InterPro" id="IPR000515">
    <property type="entry name" value="MetI-like"/>
</dbReference>
<feature type="domain" description="ABC transmembrane type-1" evidence="8">
    <location>
        <begin position="83"/>
        <end position="263"/>
    </location>
</feature>
<comment type="caution">
    <text evidence="9">The sequence shown here is derived from an EMBL/GenBank/DDBJ whole genome shotgun (WGS) entry which is preliminary data.</text>
</comment>
<evidence type="ECO:0000256" key="7">
    <source>
        <dbReference type="RuleBase" id="RU363032"/>
    </source>
</evidence>
<gene>
    <name evidence="9" type="ORF">J2Z69_002233</name>
</gene>
<keyword evidence="4 7" id="KW-0812">Transmembrane</keyword>
<feature type="transmembrane region" description="Helical" evidence="7">
    <location>
        <begin position="87"/>
        <end position="112"/>
    </location>
</feature>
<keyword evidence="6 7" id="KW-0472">Membrane</keyword>
<sequence>MRPAISVKEKPKHSRSIARKGVHPYIYRGISASAVIVAGLLWWLISSLHVVSSLFMPSPAEVWAAFLEIIKDGYKGETLLGHIGASLWRLFVAISIAFVTAVPLGILCGRFRWLQAIFDPFVEFYRPLPPLAYYSLLVLWFGIEDTSKILLLFLSAFAPLFITSVYSVQRVPKDRISGATSLGAKGWSLYIYIIFPSCLPDLLTALRTAVGVAYSTLVAAEMVAAISGIGWMVLDASKFLRSDVIYVGIIIMGVIAVLIDVLIRSAMHKWCPWTEQS</sequence>
<comment type="subcellular location">
    <subcellularLocation>
        <location evidence="1 7">Cell membrane</location>
        <topology evidence="1 7">Multi-pass membrane protein</topology>
    </subcellularLocation>
</comment>
<feature type="transmembrane region" description="Helical" evidence="7">
    <location>
        <begin position="124"/>
        <end position="143"/>
    </location>
</feature>
<dbReference type="Gene3D" id="1.10.3720.10">
    <property type="entry name" value="MetI-like"/>
    <property type="match status" value="1"/>
</dbReference>
<feature type="transmembrane region" description="Helical" evidence="7">
    <location>
        <begin position="244"/>
        <end position="263"/>
    </location>
</feature>
<dbReference type="Pfam" id="PF00528">
    <property type="entry name" value="BPD_transp_1"/>
    <property type="match status" value="1"/>
</dbReference>
<dbReference type="InterPro" id="IPR035906">
    <property type="entry name" value="MetI-like_sf"/>
</dbReference>
<dbReference type="PANTHER" id="PTHR30151">
    <property type="entry name" value="ALKANE SULFONATE ABC TRANSPORTER-RELATED, MEMBRANE SUBUNIT"/>
    <property type="match status" value="1"/>
</dbReference>
<keyword evidence="5 7" id="KW-1133">Transmembrane helix</keyword>
<dbReference type="CDD" id="cd06261">
    <property type="entry name" value="TM_PBP2"/>
    <property type="match status" value="1"/>
</dbReference>
<keyword evidence="3" id="KW-1003">Cell membrane</keyword>
<dbReference type="EMBL" id="JAGGLD010000003">
    <property type="protein sequence ID" value="MBP2001190.1"/>
    <property type="molecule type" value="Genomic_DNA"/>
</dbReference>